<dbReference type="Pfam" id="PF07859">
    <property type="entry name" value="Abhydrolase_3"/>
    <property type="match status" value="1"/>
</dbReference>
<dbReference type="PANTHER" id="PTHR48081:SF33">
    <property type="entry name" value="KYNURENINE FORMAMIDASE"/>
    <property type="match status" value="1"/>
</dbReference>
<protein>
    <submittedName>
        <fullName evidence="3">Alpha/beta hydrolase</fullName>
    </submittedName>
</protein>
<dbReference type="InterPro" id="IPR019826">
    <property type="entry name" value="Carboxylesterase_B_AS"/>
</dbReference>
<dbReference type="OrthoDB" id="9803828at2"/>
<dbReference type="EMBL" id="QEOP01000002">
    <property type="protein sequence ID" value="PVZ94495.1"/>
    <property type="molecule type" value="Genomic_DNA"/>
</dbReference>
<dbReference type="GO" id="GO:0016787">
    <property type="term" value="F:hydrolase activity"/>
    <property type="evidence" value="ECO:0007669"/>
    <property type="project" value="UniProtKB-KW"/>
</dbReference>
<accession>A0A2V1HPN7</accession>
<organism evidence="3 4">
    <name type="scientific">Amnibacterium flavum</name>
    <dbReference type="NCBI Taxonomy" id="2173173"/>
    <lineage>
        <taxon>Bacteria</taxon>
        <taxon>Bacillati</taxon>
        <taxon>Actinomycetota</taxon>
        <taxon>Actinomycetes</taxon>
        <taxon>Micrococcales</taxon>
        <taxon>Microbacteriaceae</taxon>
        <taxon>Amnibacterium</taxon>
    </lineage>
</organism>
<evidence type="ECO:0000313" key="4">
    <source>
        <dbReference type="Proteomes" id="UP000244893"/>
    </source>
</evidence>
<keyword evidence="4" id="KW-1185">Reference proteome</keyword>
<dbReference type="InterPro" id="IPR029058">
    <property type="entry name" value="AB_hydrolase_fold"/>
</dbReference>
<dbReference type="PROSITE" id="PS00122">
    <property type="entry name" value="CARBOXYLESTERASE_B_1"/>
    <property type="match status" value="1"/>
</dbReference>
<evidence type="ECO:0000256" key="1">
    <source>
        <dbReference type="ARBA" id="ARBA00022801"/>
    </source>
</evidence>
<comment type="caution">
    <text evidence="3">The sequence shown here is derived from an EMBL/GenBank/DDBJ whole genome shotgun (WGS) entry which is preliminary data.</text>
</comment>
<reference evidence="3 4" key="1">
    <citation type="submission" date="2018-05" db="EMBL/GenBank/DDBJ databases">
        <title>Amnibacterium sp. M8JJ-5, whole genome shotgun sequence.</title>
        <authorList>
            <person name="Tuo L."/>
        </authorList>
    </citation>
    <scope>NUCLEOTIDE SEQUENCE [LARGE SCALE GENOMIC DNA]</scope>
    <source>
        <strain evidence="3 4">M8JJ-5</strain>
    </source>
</reference>
<keyword evidence="1 3" id="KW-0378">Hydrolase</keyword>
<proteinExistence type="predicted"/>
<feature type="domain" description="Alpha/beta hydrolase fold-3" evidence="2">
    <location>
        <begin position="56"/>
        <end position="262"/>
    </location>
</feature>
<dbReference type="Gene3D" id="3.40.50.1820">
    <property type="entry name" value="alpha/beta hydrolase"/>
    <property type="match status" value="1"/>
</dbReference>
<evidence type="ECO:0000313" key="3">
    <source>
        <dbReference type="EMBL" id="PVZ94495.1"/>
    </source>
</evidence>
<dbReference type="Proteomes" id="UP000244893">
    <property type="component" value="Unassembled WGS sequence"/>
</dbReference>
<dbReference type="InterPro" id="IPR050300">
    <property type="entry name" value="GDXG_lipolytic_enzyme"/>
</dbReference>
<dbReference type="AlphaFoldDB" id="A0A2V1HPN7"/>
<evidence type="ECO:0000259" key="2">
    <source>
        <dbReference type="Pfam" id="PF07859"/>
    </source>
</evidence>
<name>A0A2V1HPN7_9MICO</name>
<sequence>MARVAPGELRRFNAEPVRTVTVTRDLPYGGSRDPEQRLDVLVPEGSAPGDPLPVYVYFHGGGWTAGDKAPLTKYCASQADAGMIVVNANYRRADHRARSGHQMQDMLTDASAVLGWVRRSIADFGGDPDRVVVGGDSAGGQIAALTTAIQRSPVLAEHYEIDPFEGPVIKGLVQHCSVADFRIVFERGFIMGLDFVRMLLPDRARGLTRSRLIDAAHFLSPVEWLDASAPPTLVTSSARDFLYRANLNLAARLREHGTDVDSLFLGREAVRARHTWQQDASLPESQLVYRRLQEFVGRVAAPGLSAA</sequence>
<dbReference type="InterPro" id="IPR013094">
    <property type="entry name" value="AB_hydrolase_3"/>
</dbReference>
<gene>
    <name evidence="3" type="ORF">DDQ50_12390</name>
</gene>
<dbReference type="SUPFAM" id="SSF53474">
    <property type="entry name" value="alpha/beta-Hydrolases"/>
    <property type="match status" value="1"/>
</dbReference>
<dbReference type="PANTHER" id="PTHR48081">
    <property type="entry name" value="AB HYDROLASE SUPERFAMILY PROTEIN C4A8.06C"/>
    <property type="match status" value="1"/>
</dbReference>